<dbReference type="InterPro" id="IPR011009">
    <property type="entry name" value="Kinase-like_dom_sf"/>
</dbReference>
<feature type="binding site" evidence="11">
    <location>
        <position position="868"/>
    </location>
    <ligand>
        <name>ATP</name>
        <dbReference type="ChEBI" id="CHEBI:30616"/>
    </ligand>
</feature>
<dbReference type="Gene3D" id="1.10.510.10">
    <property type="entry name" value="Transferase(Phosphotransferase) domain 1"/>
    <property type="match status" value="2"/>
</dbReference>
<dbReference type="PRINTS" id="PR00109">
    <property type="entry name" value="TYRKINASE"/>
</dbReference>
<dbReference type="InterPro" id="IPR001245">
    <property type="entry name" value="Ser-Thr/Tyr_kinase_cat_dom"/>
</dbReference>
<evidence type="ECO:0000256" key="2">
    <source>
        <dbReference type="ARBA" id="ARBA00012513"/>
    </source>
</evidence>
<dbReference type="CDD" id="cd13999">
    <property type="entry name" value="STKc_MAP3K-like"/>
    <property type="match status" value="2"/>
</dbReference>
<dbReference type="FunFam" id="3.30.200.20:FF:000060">
    <property type="entry name" value="Serine/threonine-protein kinase isoform 1"/>
    <property type="match status" value="1"/>
</dbReference>
<evidence type="ECO:0000256" key="6">
    <source>
        <dbReference type="ARBA" id="ARBA00022777"/>
    </source>
</evidence>
<feature type="compositionally biased region" description="Basic and acidic residues" evidence="12">
    <location>
        <begin position="1427"/>
        <end position="1439"/>
    </location>
</feature>
<evidence type="ECO:0000256" key="4">
    <source>
        <dbReference type="ARBA" id="ARBA00022679"/>
    </source>
</evidence>
<keyword evidence="6 16" id="KW-0418">Kinase</keyword>
<dbReference type="Gene3D" id="3.40.190.10">
    <property type="entry name" value="Periplasmic binding protein-like II"/>
    <property type="match status" value="4"/>
</dbReference>
<protein>
    <recommendedName>
        <fullName evidence="2">non-specific serine/threonine protein kinase</fullName>
        <ecNumber evidence="2">2.7.11.1</ecNumber>
    </recommendedName>
</protein>
<evidence type="ECO:0000256" key="1">
    <source>
        <dbReference type="ARBA" id="ARBA00004167"/>
    </source>
</evidence>
<dbReference type="InterPro" id="IPR017441">
    <property type="entry name" value="Protein_kinase_ATP_BS"/>
</dbReference>
<proteinExistence type="predicted"/>
<dbReference type="PROSITE" id="PS00022">
    <property type="entry name" value="EGF_1"/>
    <property type="match status" value="1"/>
</dbReference>
<reference evidence="16" key="1">
    <citation type="journal article" date="2018" name="Nat. Commun.">
        <title>Diversity and evolution of the emerging Pandoraviridae family.</title>
        <authorList>
            <person name="Legendre M."/>
            <person name="Fabre E."/>
            <person name="Poirot O."/>
            <person name="Jeudy S."/>
            <person name="Lartigue A."/>
            <person name="Alempic J.M."/>
            <person name="Beucher L."/>
            <person name="Philippe N."/>
            <person name="Bertaux L."/>
            <person name="Christo-Foroux E."/>
            <person name="Labadie K."/>
            <person name="Coute Y."/>
            <person name="Abergel C."/>
            <person name="Claverie J.M."/>
        </authorList>
    </citation>
    <scope>NUCLEOTIDE SEQUENCE [LARGE SCALE GENOMIC DNA]</scope>
    <source>
        <strain evidence="16">Neocaledonia</strain>
    </source>
</reference>
<keyword evidence="8" id="KW-0675">Receptor</keyword>
<keyword evidence="4" id="KW-0808">Transferase</keyword>
<dbReference type="PROSITE" id="PS50011">
    <property type="entry name" value="PROTEIN_KINASE_DOM"/>
    <property type="match status" value="2"/>
</dbReference>
<feature type="binding site" evidence="11">
    <location>
        <position position="1525"/>
    </location>
    <ligand>
        <name>ATP</name>
        <dbReference type="ChEBI" id="CHEBI:30616"/>
    </ligand>
</feature>
<organism evidence="16">
    <name type="scientific">Pandoravirus neocaledonia</name>
    <dbReference type="NCBI Taxonomy" id="2107708"/>
    <lineage>
        <taxon>Viruses</taxon>
        <taxon>Pandoravirus</taxon>
    </lineage>
</organism>
<comment type="catalytic activity">
    <reaction evidence="9">
        <text>L-threonyl-[protein] + ATP = O-phospho-L-threonyl-[protein] + ADP + H(+)</text>
        <dbReference type="Rhea" id="RHEA:46608"/>
        <dbReference type="Rhea" id="RHEA-COMP:11060"/>
        <dbReference type="Rhea" id="RHEA-COMP:11605"/>
        <dbReference type="ChEBI" id="CHEBI:15378"/>
        <dbReference type="ChEBI" id="CHEBI:30013"/>
        <dbReference type="ChEBI" id="CHEBI:30616"/>
        <dbReference type="ChEBI" id="CHEBI:61977"/>
        <dbReference type="ChEBI" id="CHEBI:456216"/>
        <dbReference type="EC" id="2.7.11.1"/>
    </reaction>
</comment>
<dbReference type="Pfam" id="PF07714">
    <property type="entry name" value="PK_Tyr_Ser-Thr"/>
    <property type="match status" value="2"/>
</dbReference>
<dbReference type="Proteomes" id="UP000249287">
    <property type="component" value="Segment"/>
</dbReference>
<dbReference type="SUPFAM" id="SSF53850">
    <property type="entry name" value="Periplasmic binding protein-like II"/>
    <property type="match status" value="2"/>
</dbReference>
<dbReference type="PROSITE" id="PS01186">
    <property type="entry name" value="EGF_2"/>
    <property type="match status" value="1"/>
</dbReference>
<evidence type="ECO:0000256" key="8">
    <source>
        <dbReference type="ARBA" id="ARBA00023170"/>
    </source>
</evidence>
<dbReference type="SUPFAM" id="SSF55073">
    <property type="entry name" value="Nucleotide cyclase"/>
    <property type="match status" value="1"/>
</dbReference>
<keyword evidence="7 11" id="KW-0067">ATP-binding</keyword>
<dbReference type="InterPro" id="IPR029787">
    <property type="entry name" value="Nucleotide_cyclase"/>
</dbReference>
<feature type="region of interest" description="Disordered" evidence="12">
    <location>
        <begin position="1105"/>
        <end position="1170"/>
    </location>
</feature>
<keyword evidence="13" id="KW-1133">Transmembrane helix</keyword>
<dbReference type="RefSeq" id="YP_009482204.1">
    <property type="nucleotide sequence ID" value="NC_037666.1"/>
</dbReference>
<dbReference type="PROSITE" id="PS00108">
    <property type="entry name" value="PROTEIN_KINASE_ST"/>
    <property type="match status" value="2"/>
</dbReference>
<feature type="region of interest" description="Disordered" evidence="12">
    <location>
        <begin position="1411"/>
        <end position="1471"/>
    </location>
</feature>
<dbReference type="PANTHER" id="PTHR44329">
    <property type="entry name" value="SERINE/THREONINE-PROTEIN KINASE TNNI3K-RELATED"/>
    <property type="match status" value="1"/>
</dbReference>
<comment type="catalytic activity">
    <reaction evidence="10">
        <text>L-seryl-[protein] + ATP = O-phospho-L-seryl-[protein] + ADP + H(+)</text>
        <dbReference type="Rhea" id="RHEA:17989"/>
        <dbReference type="Rhea" id="RHEA-COMP:9863"/>
        <dbReference type="Rhea" id="RHEA-COMP:11604"/>
        <dbReference type="ChEBI" id="CHEBI:15378"/>
        <dbReference type="ChEBI" id="CHEBI:29999"/>
        <dbReference type="ChEBI" id="CHEBI:30616"/>
        <dbReference type="ChEBI" id="CHEBI:83421"/>
        <dbReference type="ChEBI" id="CHEBI:456216"/>
        <dbReference type="EC" id="2.7.11.1"/>
    </reaction>
</comment>
<feature type="transmembrane region" description="Helical" evidence="13">
    <location>
        <begin position="792"/>
        <end position="823"/>
    </location>
</feature>
<dbReference type="GeneID" id="36842228"/>
<accession>A0A2U7UCL3</accession>
<feature type="domain" description="Protein kinase" evidence="14">
    <location>
        <begin position="841"/>
        <end position="1103"/>
    </location>
</feature>
<feature type="compositionally biased region" description="Low complexity" evidence="12">
    <location>
        <begin position="1411"/>
        <end position="1425"/>
    </location>
</feature>
<dbReference type="CDD" id="cd00054">
    <property type="entry name" value="EGF_CA"/>
    <property type="match status" value="1"/>
</dbReference>
<evidence type="ECO:0000256" key="3">
    <source>
        <dbReference type="ARBA" id="ARBA00022527"/>
    </source>
</evidence>
<feature type="compositionally biased region" description="Basic and acidic residues" evidence="12">
    <location>
        <begin position="1447"/>
        <end position="1456"/>
    </location>
</feature>
<evidence type="ECO:0000259" key="14">
    <source>
        <dbReference type="PROSITE" id="PS50011"/>
    </source>
</evidence>
<dbReference type="InterPro" id="IPR001054">
    <property type="entry name" value="A/G_cyclase"/>
</dbReference>
<evidence type="ECO:0000256" key="12">
    <source>
        <dbReference type="SAM" id="MobiDB-lite"/>
    </source>
</evidence>
<evidence type="ECO:0000256" key="7">
    <source>
        <dbReference type="ARBA" id="ARBA00022840"/>
    </source>
</evidence>
<dbReference type="InterPro" id="IPR051681">
    <property type="entry name" value="Ser/Thr_Kinases-Pseudokinases"/>
</dbReference>
<gene>
    <name evidence="16" type="ORF">pneo_cds_594</name>
</gene>
<dbReference type="Gene3D" id="2.10.25.10">
    <property type="entry name" value="Laminin"/>
    <property type="match status" value="1"/>
</dbReference>
<sequence>MRSEKAATSEMGLQHVARIWLLFLVASGPWVSTAAGVGVRLNGSGTKSASLLFDALTGGYAFARDDVTMRYDPVGSSVATLQSFDVDFNVFERTIDAQAVVTYNISQLPLAGQAVIMAYHLPEFDPAVDPPLALDRATLAAIWIGNVTTWDHASIAALNPELASRLPSANITLGYIDDFYLSTAEVVKLSLSSFSAAFAAEFAARNRTFGMLRFVADGRGHALTDSSPDRVAWVAATPYALSFADYVDLPVDGPVRAASIYNRAGRLVEPSVTSVQLAMRDFSEHFAAGDLAVEIYDAPGNESWPLAYVPLVALSNRFVQPDCTRIDELLKFLAWVHTNDGATKAMAALRFAPLDSSLKKRVVDSLESVLCNYAVSFETDFLIGYGAPLSALTAWVNLWSSTATTAGYYETPSADAVAVQSDYGGDFGVTILGARGSMGQSASSSSPVDNDSDNEAPASAFAVQDLAVVPLAAFALVPAYNVPGLTRTLVLDARVIAAIYLGAVRTWDDPALAALNPGVALSSAPITVAVHDVDSDINWLITSWLSAEVPDFADAVGPSRHPRYPVQSMINASIEVTDTFGVGEALYDRSHSFAMWPQFDLGLISRIDKVRAAMVARTAGGSPVAATVSSVRAALESYILAQGAESLRALDTVVPTSATSAAWPTTVVVNAAYRSESMPDCAKAAALADLIWWTQSDPSALAVAERQGFAVAAASADSPLLRGRLLNALASFECDGAPVSALASCIYQGTLCSDRGTCVTGRTASDSRCACDKGYTGTACEIDDSNGGDSSLVTAIAIAVPIAVVLLAVGLCIAIAIAAAVVYCGRRGNGDDDWEIAYDELELGEVVGSGGFGEVRRAMWKGTDVAVKVMSGVKITREMERNFCEEVRVMTALRHPNVVLFMAACTKPPNMCIVMEYMALGSLYELLHNELIPELPFVLKAKMTYQASKGLYFLHSSGIVHRDVKSLNLLLDNKWNVKVSDFGLTKFRADLADGAGAAPIGSVHWMAPEVLNESLDIDYAMADVYSFGIILWEVLTRQQPYSGMSPAAVAVAVIRDDARPRIPSDLNADTQPQAYVDLIRECWHRDPTVRPTFIEIMTRLSAMHGESSGGIGASSSGSSGNDSAPARVTRPRRPDVGAAGINDSWTLPSTSSVGGAGDYDTGTSSTVSAARQGAARGIDAHLPADGVRPPDGVVTVVFADVSRAVSLWEHDPEAMRDATMLYNDVLRGLLRDHAGYEAAPTGTRNTGEGSFCLVFERTADALAWCAAVQRALLEVAWPRTLLDHPAAAEEWGGTDDRVIFYGLRARMGVHTGTPRLMRDPATKRVAYEGPAVDAAAKITALAHGGQVVLSAAVQQAATRLLRDESGARWVMRRVGRVQLPDGASVSALYELAVPRLEARFFGAGTACAGSSSSSASVSEQSGSHSFESTHKRNHGDGHNDASSLDSVGREEGDYDRHGRHHHHHQHKGDDLARMAGADEERYLTSANMCRWVIDFADVQLGAQVGIGSYGVVYRAVWKGVNVAVKRFIRQKLDERAMLGLRAETALMLDLDHPNVVVFIGACVVRPNLCLVTEFVRRGSLREVLADASQRLSWAQKMHMIATGAAGVAYLHGRERPIIHRDLKSSNLLVADDDSLKVADFGFARVREDNATMTRCGTPAWTAPEVLRGEHYSEKADVYSFGVVMWEVVTRKQPYSGRNFMAVTMDVLEGNRLDIPADCPADLAKLIRRCWRKNPDKRPSMADIATALNAMTGGGGGPLSHAV</sequence>
<feature type="compositionally biased region" description="Basic residues" evidence="12">
    <location>
        <begin position="1457"/>
        <end position="1466"/>
    </location>
</feature>
<dbReference type="Pfam" id="PF23106">
    <property type="entry name" value="EGF_Teneurin"/>
    <property type="match status" value="1"/>
</dbReference>
<dbReference type="SUPFAM" id="SSF57196">
    <property type="entry name" value="EGF/Laminin"/>
    <property type="match status" value="1"/>
</dbReference>
<keyword evidence="5 11" id="KW-0547">Nucleotide-binding</keyword>
<dbReference type="SMART" id="SM00044">
    <property type="entry name" value="CYCc"/>
    <property type="match status" value="1"/>
</dbReference>
<dbReference type="EC" id="2.7.11.1" evidence="2"/>
<evidence type="ECO:0000256" key="13">
    <source>
        <dbReference type="SAM" id="Phobius"/>
    </source>
</evidence>
<dbReference type="GO" id="GO:0009190">
    <property type="term" value="P:cyclic nucleotide biosynthetic process"/>
    <property type="evidence" value="ECO:0007669"/>
    <property type="project" value="InterPro"/>
</dbReference>
<dbReference type="SUPFAM" id="SSF56112">
    <property type="entry name" value="Protein kinase-like (PK-like)"/>
    <property type="match status" value="2"/>
</dbReference>
<evidence type="ECO:0000256" key="11">
    <source>
        <dbReference type="PROSITE-ProRule" id="PRU10141"/>
    </source>
</evidence>
<evidence type="ECO:0000259" key="15">
    <source>
        <dbReference type="PROSITE" id="PS50026"/>
    </source>
</evidence>
<keyword evidence="3 16" id="KW-0723">Serine/threonine-protein kinase</keyword>
<dbReference type="SMART" id="SM00220">
    <property type="entry name" value="S_TKc"/>
    <property type="match status" value="2"/>
</dbReference>
<feature type="compositionally biased region" description="Polar residues" evidence="12">
    <location>
        <begin position="1143"/>
        <end position="1153"/>
    </location>
</feature>
<dbReference type="InterPro" id="IPR000742">
    <property type="entry name" value="EGF"/>
</dbReference>
<evidence type="ECO:0000256" key="10">
    <source>
        <dbReference type="ARBA" id="ARBA00048679"/>
    </source>
</evidence>
<evidence type="ECO:0000256" key="5">
    <source>
        <dbReference type="ARBA" id="ARBA00022741"/>
    </source>
</evidence>
<dbReference type="Gene3D" id="3.30.70.1230">
    <property type="entry name" value="Nucleotide cyclase"/>
    <property type="match status" value="1"/>
</dbReference>
<keyword evidence="13" id="KW-0472">Membrane</keyword>
<dbReference type="PROSITE" id="PS50026">
    <property type="entry name" value="EGF_3"/>
    <property type="match status" value="1"/>
</dbReference>
<comment type="subcellular location">
    <subcellularLocation>
        <location evidence="1">Membrane</location>
        <topology evidence="1">Single-pass membrane protein</topology>
    </subcellularLocation>
</comment>
<dbReference type="GO" id="GO:0004674">
    <property type="term" value="F:protein serine/threonine kinase activity"/>
    <property type="evidence" value="ECO:0007669"/>
    <property type="project" value="UniProtKB-KW"/>
</dbReference>
<evidence type="ECO:0000313" key="16">
    <source>
        <dbReference type="EMBL" id="AVK76201.1"/>
    </source>
</evidence>
<dbReference type="PANTHER" id="PTHR44329:SF298">
    <property type="entry name" value="MIXED LINEAGE KINASE DOMAIN-LIKE PROTEIN"/>
    <property type="match status" value="1"/>
</dbReference>
<dbReference type="InterPro" id="IPR008271">
    <property type="entry name" value="Ser/Thr_kinase_AS"/>
</dbReference>
<evidence type="ECO:0000256" key="9">
    <source>
        <dbReference type="ARBA" id="ARBA00047899"/>
    </source>
</evidence>
<dbReference type="EMBL" id="MG011690">
    <property type="protein sequence ID" value="AVK76201.1"/>
    <property type="molecule type" value="Genomic_DNA"/>
</dbReference>
<dbReference type="GO" id="GO:0005524">
    <property type="term" value="F:ATP binding"/>
    <property type="evidence" value="ECO:0007669"/>
    <property type="project" value="UniProtKB-UniRule"/>
</dbReference>
<dbReference type="GO" id="GO:0016020">
    <property type="term" value="C:membrane"/>
    <property type="evidence" value="ECO:0007669"/>
    <property type="project" value="UniProtKB-SubCell"/>
</dbReference>
<feature type="domain" description="EGF-like" evidence="15">
    <location>
        <begin position="741"/>
        <end position="781"/>
    </location>
</feature>
<name>A0A2U7UCL3_9VIRU</name>
<dbReference type="PROSITE" id="PS00107">
    <property type="entry name" value="PROTEIN_KINASE_ATP"/>
    <property type="match status" value="2"/>
</dbReference>
<dbReference type="InterPro" id="IPR000719">
    <property type="entry name" value="Prot_kinase_dom"/>
</dbReference>
<dbReference type="KEGG" id="vg:36842228"/>
<feature type="compositionally biased region" description="Low complexity" evidence="12">
    <location>
        <begin position="1113"/>
        <end position="1123"/>
    </location>
</feature>
<dbReference type="Gene3D" id="3.30.200.20">
    <property type="entry name" value="Phosphorylase Kinase, domain 1"/>
    <property type="match status" value="2"/>
</dbReference>
<dbReference type="GO" id="GO:0035556">
    <property type="term" value="P:intracellular signal transduction"/>
    <property type="evidence" value="ECO:0007669"/>
    <property type="project" value="InterPro"/>
</dbReference>
<feature type="domain" description="Protein kinase" evidence="14">
    <location>
        <begin position="1498"/>
        <end position="1762"/>
    </location>
</feature>
<keyword evidence="13" id="KW-0812">Transmembrane</keyword>